<evidence type="ECO:0000256" key="6">
    <source>
        <dbReference type="SAM" id="Phobius"/>
    </source>
</evidence>
<evidence type="ECO:0000313" key="7">
    <source>
        <dbReference type="EMBL" id="GEM90663.1"/>
    </source>
</evidence>
<dbReference type="EMBL" id="BJXN01000018">
    <property type="protein sequence ID" value="GEM90663.1"/>
    <property type="molecule type" value="Genomic_DNA"/>
</dbReference>
<accession>A0A511RLX8</accession>
<dbReference type="AlphaFoldDB" id="A0A511RLX8"/>
<protein>
    <submittedName>
        <fullName evidence="7">Iron transporter</fullName>
    </submittedName>
</protein>
<dbReference type="GO" id="GO:0005384">
    <property type="term" value="F:manganese ion transmembrane transporter activity"/>
    <property type="evidence" value="ECO:0007669"/>
    <property type="project" value="TreeGrafter"/>
</dbReference>
<dbReference type="Proteomes" id="UP000321827">
    <property type="component" value="Unassembled WGS sequence"/>
</dbReference>
<feature type="transmembrane region" description="Helical" evidence="6">
    <location>
        <begin position="377"/>
        <end position="400"/>
    </location>
</feature>
<feature type="transmembrane region" description="Helical" evidence="6">
    <location>
        <begin position="85"/>
        <end position="109"/>
    </location>
</feature>
<evidence type="ECO:0000256" key="5">
    <source>
        <dbReference type="ARBA" id="ARBA00023136"/>
    </source>
</evidence>
<feature type="transmembrane region" description="Helical" evidence="6">
    <location>
        <begin position="142"/>
        <end position="160"/>
    </location>
</feature>
<name>A0A511RLX8_9DEIN</name>
<feature type="transmembrane region" description="Helical" evidence="6">
    <location>
        <begin position="343"/>
        <end position="365"/>
    </location>
</feature>
<feature type="transmembrane region" description="Helical" evidence="6">
    <location>
        <begin position="229"/>
        <end position="249"/>
    </location>
</feature>
<dbReference type="OrthoDB" id="141480at2"/>
<keyword evidence="5 6" id="KW-0472">Membrane</keyword>
<dbReference type="RefSeq" id="WP_147148602.1">
    <property type="nucleotide sequence ID" value="NZ_BJXN01000018.1"/>
</dbReference>
<evidence type="ECO:0000256" key="3">
    <source>
        <dbReference type="ARBA" id="ARBA00022692"/>
    </source>
</evidence>
<sequence length="401" mass="42003">MPKPSQQLERELPALITGGAGDDPAGVITYTVVGATTGFTQLWLLLLTTPMLAAATTMAAKVALASGKGLTSVLAGRYGRIPSGAVVFFLLLANMATIAADTAGVAVALSMFSGVRWEVWVLPVLALLSLLLLEGYQRVKQVLAFLTAALLAYFVAAWVARPDAVQVALGFLPQLEASNAWMIAALGLLGTTISPYMMFWQAGEELEEIQAGIVASEDQSLADTWPGMLYSNLIAAAIVVASAAVLHATGAQVQTVEDAARALSPLGRLGYGFFIAGFIASGLLALPTLSGATAYAVAEWMGWPEGMGAGPARARGFYVVFVGGLVLAGLIALLPHFNPAQALYYSQVFDGVLLPLMLMVLLFLSNDVRLTGRRNPLWVNVAAVLGVVFAVLADAAALFFK</sequence>
<feature type="transmembrane region" description="Helical" evidence="6">
    <location>
        <begin position="115"/>
        <end position="133"/>
    </location>
</feature>
<dbReference type="PANTHER" id="PTHR11706:SF33">
    <property type="entry name" value="NATURAL RESISTANCE-ASSOCIATED MACROPHAGE PROTEIN 2"/>
    <property type="match status" value="1"/>
</dbReference>
<gene>
    <name evidence="7" type="ORF">ODE01S_20970</name>
</gene>
<keyword evidence="4 6" id="KW-1133">Transmembrane helix</keyword>
<comment type="subcellular location">
    <subcellularLocation>
        <location evidence="1">Membrane</location>
        <topology evidence="1">Multi-pass membrane protein</topology>
    </subcellularLocation>
</comment>
<dbReference type="InterPro" id="IPR001046">
    <property type="entry name" value="NRAMP_fam"/>
</dbReference>
<comment type="caution">
    <text evidence="7">The sequence shown here is derived from an EMBL/GenBank/DDBJ whole genome shotgun (WGS) entry which is preliminary data.</text>
</comment>
<reference evidence="7 8" key="1">
    <citation type="submission" date="2019-07" db="EMBL/GenBank/DDBJ databases">
        <title>Whole genome shotgun sequence of Oceanithermus desulfurans NBRC 100063.</title>
        <authorList>
            <person name="Hosoyama A."/>
            <person name="Uohara A."/>
            <person name="Ohji S."/>
            <person name="Ichikawa N."/>
        </authorList>
    </citation>
    <scope>NUCLEOTIDE SEQUENCE [LARGE SCALE GENOMIC DNA]</scope>
    <source>
        <strain evidence="7 8">NBRC 100063</strain>
    </source>
</reference>
<proteinExistence type="predicted"/>
<dbReference type="GO" id="GO:0034755">
    <property type="term" value="P:iron ion transmembrane transport"/>
    <property type="evidence" value="ECO:0007669"/>
    <property type="project" value="TreeGrafter"/>
</dbReference>
<feature type="transmembrane region" description="Helical" evidence="6">
    <location>
        <begin position="180"/>
        <end position="199"/>
    </location>
</feature>
<dbReference type="GO" id="GO:0015086">
    <property type="term" value="F:cadmium ion transmembrane transporter activity"/>
    <property type="evidence" value="ECO:0007669"/>
    <property type="project" value="TreeGrafter"/>
</dbReference>
<dbReference type="Pfam" id="PF01566">
    <property type="entry name" value="Nramp"/>
    <property type="match status" value="1"/>
</dbReference>
<dbReference type="GO" id="GO:0005886">
    <property type="term" value="C:plasma membrane"/>
    <property type="evidence" value="ECO:0007669"/>
    <property type="project" value="TreeGrafter"/>
</dbReference>
<dbReference type="PANTHER" id="PTHR11706">
    <property type="entry name" value="SOLUTE CARRIER PROTEIN FAMILY 11 MEMBER"/>
    <property type="match status" value="1"/>
</dbReference>
<evidence type="ECO:0000256" key="2">
    <source>
        <dbReference type="ARBA" id="ARBA00022448"/>
    </source>
</evidence>
<feature type="transmembrane region" description="Helical" evidence="6">
    <location>
        <begin position="317"/>
        <end position="337"/>
    </location>
</feature>
<organism evidence="7 8">
    <name type="scientific">Oceanithermus desulfurans NBRC 100063</name>
    <dbReference type="NCBI Taxonomy" id="1227550"/>
    <lineage>
        <taxon>Bacteria</taxon>
        <taxon>Thermotogati</taxon>
        <taxon>Deinococcota</taxon>
        <taxon>Deinococci</taxon>
        <taxon>Thermales</taxon>
        <taxon>Thermaceae</taxon>
        <taxon>Oceanithermus</taxon>
    </lineage>
</organism>
<evidence type="ECO:0000256" key="1">
    <source>
        <dbReference type="ARBA" id="ARBA00004141"/>
    </source>
</evidence>
<evidence type="ECO:0000313" key="8">
    <source>
        <dbReference type="Proteomes" id="UP000321827"/>
    </source>
</evidence>
<feature type="transmembrane region" description="Helical" evidence="6">
    <location>
        <begin position="269"/>
        <end position="297"/>
    </location>
</feature>
<keyword evidence="3 6" id="KW-0812">Transmembrane</keyword>
<keyword evidence="2" id="KW-0813">Transport</keyword>
<evidence type="ECO:0000256" key="4">
    <source>
        <dbReference type="ARBA" id="ARBA00022989"/>
    </source>
</evidence>